<name>A0A8S1N1M5_9CILI</name>
<reference evidence="4" key="1">
    <citation type="submission" date="2021-01" db="EMBL/GenBank/DDBJ databases">
        <authorList>
            <consortium name="Genoscope - CEA"/>
            <person name="William W."/>
        </authorList>
    </citation>
    <scope>NUCLEOTIDE SEQUENCE</scope>
</reference>
<evidence type="ECO:0000256" key="1">
    <source>
        <dbReference type="SAM" id="Coils"/>
    </source>
</evidence>
<organism evidence="4 5">
    <name type="scientific">Paramecium sonneborni</name>
    <dbReference type="NCBI Taxonomy" id="65129"/>
    <lineage>
        <taxon>Eukaryota</taxon>
        <taxon>Sar</taxon>
        <taxon>Alveolata</taxon>
        <taxon>Ciliophora</taxon>
        <taxon>Intramacronucleata</taxon>
        <taxon>Oligohymenophorea</taxon>
        <taxon>Peniculida</taxon>
        <taxon>Parameciidae</taxon>
        <taxon>Paramecium</taxon>
    </lineage>
</organism>
<feature type="chain" id="PRO_5035915835" description="Transmembrane protein" evidence="3">
    <location>
        <begin position="21"/>
        <end position="577"/>
    </location>
</feature>
<gene>
    <name evidence="4" type="ORF">PSON_ATCC_30995.1.T0450031</name>
</gene>
<keyword evidence="1" id="KW-0175">Coiled coil</keyword>
<evidence type="ECO:0008006" key="6">
    <source>
        <dbReference type="Google" id="ProtNLM"/>
    </source>
</evidence>
<feature type="region of interest" description="Disordered" evidence="2">
    <location>
        <begin position="56"/>
        <end position="78"/>
    </location>
</feature>
<feature type="coiled-coil region" evidence="1">
    <location>
        <begin position="207"/>
        <end position="237"/>
    </location>
</feature>
<feature type="region of interest" description="Disordered" evidence="2">
    <location>
        <begin position="406"/>
        <end position="427"/>
    </location>
</feature>
<protein>
    <recommendedName>
        <fullName evidence="6">Transmembrane protein</fullName>
    </recommendedName>
</protein>
<sequence>MKKLIVFLTLLFVIANTQHGTLVTHYDLEGNLLSEEIMAPIEDEITYYDSNELSIDSSNDLKTQDDPNQISTEEGQYSESNDLTIENILQPVESNQQSNNLIGSSFEIQPVVNQQPKIETSIDQYLQQEQELDRQQNLQEDHNHQNIDNIKQKQEVPGFKVSQEKDVQEQDFLSPQKEEMQLQPVVVTQNQVIDLQQDPNQQINISNTSNEQQISDLQQQQQNQENQLNLRQSEQKQTNVNTNPTQNKIIQDMPIQEQIIIQSGNEIHALPDSLNSLQENQVKQQPRENQQNMPLEEQIINQSNNEVHALSDSLNSLQENQVKQQEQINIQEINTDDQIQITQNFGRIMQDMIPESDEDIIIQDPQEEEGKSLATQTSQIEEDIKFNNEDEQQYNVEVTQQKVLNDKQENQTTKTQENKKIEQEEQSNVQEITQELTQAKREIPEDQLQQIVTSEEKNVNENQVTRTINNPFEDDGLKLSSEVIQDKCIIIYSQCEYQGFALEVCDSLKDIEKFKHKIKSIYIPQGYGLTIFQNQNFNGQSHRYTSSQRCLEREVSFIQLQIDQTILLKHQNLRGQN</sequence>
<proteinExistence type="predicted"/>
<dbReference type="EMBL" id="CAJJDN010000045">
    <property type="protein sequence ID" value="CAD8083333.1"/>
    <property type="molecule type" value="Genomic_DNA"/>
</dbReference>
<feature type="compositionally biased region" description="Basic and acidic residues" evidence="2">
    <location>
        <begin position="144"/>
        <end position="154"/>
    </location>
</feature>
<evidence type="ECO:0000256" key="3">
    <source>
        <dbReference type="SAM" id="SignalP"/>
    </source>
</evidence>
<evidence type="ECO:0000256" key="2">
    <source>
        <dbReference type="SAM" id="MobiDB-lite"/>
    </source>
</evidence>
<evidence type="ECO:0000313" key="4">
    <source>
        <dbReference type="EMBL" id="CAD8083333.1"/>
    </source>
</evidence>
<comment type="caution">
    <text evidence="4">The sequence shown here is derived from an EMBL/GenBank/DDBJ whole genome shotgun (WGS) entry which is preliminary data.</text>
</comment>
<feature type="coiled-coil region" evidence="1">
    <location>
        <begin position="300"/>
        <end position="334"/>
    </location>
</feature>
<keyword evidence="5" id="KW-1185">Reference proteome</keyword>
<evidence type="ECO:0000313" key="5">
    <source>
        <dbReference type="Proteomes" id="UP000692954"/>
    </source>
</evidence>
<dbReference type="Proteomes" id="UP000692954">
    <property type="component" value="Unassembled WGS sequence"/>
</dbReference>
<keyword evidence="3" id="KW-0732">Signal</keyword>
<feature type="region of interest" description="Disordered" evidence="2">
    <location>
        <begin position="144"/>
        <end position="171"/>
    </location>
</feature>
<dbReference type="OrthoDB" id="292951at2759"/>
<accession>A0A8S1N1M5</accession>
<dbReference type="AlphaFoldDB" id="A0A8S1N1M5"/>
<feature type="signal peptide" evidence="3">
    <location>
        <begin position="1"/>
        <end position="20"/>
    </location>
</feature>